<accession>A0A7V3E8Z5</accession>
<dbReference type="AlphaFoldDB" id="A0A7V3E8Z5"/>
<reference evidence="1" key="1">
    <citation type="journal article" date="2020" name="mSystems">
        <title>Genome- and Community-Level Interaction Insights into Carbon Utilization and Element Cycling Functions of Hydrothermarchaeota in Hydrothermal Sediment.</title>
        <authorList>
            <person name="Zhou Z."/>
            <person name="Liu Y."/>
            <person name="Xu W."/>
            <person name="Pan J."/>
            <person name="Luo Z.H."/>
            <person name="Li M."/>
        </authorList>
    </citation>
    <scope>NUCLEOTIDE SEQUENCE [LARGE SCALE GENOMIC DNA]</scope>
    <source>
        <strain evidence="1">SpSt-479</strain>
    </source>
</reference>
<protein>
    <submittedName>
        <fullName evidence="1">Uncharacterized protein</fullName>
    </submittedName>
</protein>
<proteinExistence type="predicted"/>
<name>A0A7V3E8Z5_9BACT</name>
<sequence length="385" mass="44838">MQDPITSGSLIDKVTEEYELSVEKITTSKMHEVEQLPNWDRIDRSLQIKIQSVLRRINLANTIAEEDVRKWITVTNEAFEVSALQTYLLLTCLNMLGELNKVEPPLSFLAWLDTSNSSSIKTLRDEAITKSINSIGSIDDQAKAVKLIKSVFAQYRLNNSIESNFFYFFTDALDQETQNWISSNCWIYQDNPLEKWANLQNVKEGYSNLTSPENKRLTNARKRWDALDSYQKLYEVSQFLEALFNQYNVCMVNPPVKFEKDPISKVWKDIDIAVSEHRLNYLSNNLFNQLGSDGQKFRFNEVRCVYKDEELYILETDVKDRDRDNWLKKLQEWLKTKIDASKAHGDTVFLFSRSQALIIPEKKLPAILETWIDAAIKNVITKKQY</sequence>
<evidence type="ECO:0000313" key="1">
    <source>
        <dbReference type="EMBL" id="HFI92779.1"/>
    </source>
</evidence>
<dbReference type="EMBL" id="DSUJ01000011">
    <property type="protein sequence ID" value="HFI92779.1"/>
    <property type="molecule type" value="Genomic_DNA"/>
</dbReference>
<comment type="caution">
    <text evidence="1">The sequence shown here is derived from an EMBL/GenBank/DDBJ whole genome shotgun (WGS) entry which is preliminary data.</text>
</comment>
<gene>
    <name evidence="1" type="ORF">ENS31_14770</name>
</gene>
<organism evidence="1">
    <name type="scientific">Ignavibacterium album</name>
    <dbReference type="NCBI Taxonomy" id="591197"/>
    <lineage>
        <taxon>Bacteria</taxon>
        <taxon>Pseudomonadati</taxon>
        <taxon>Ignavibacteriota</taxon>
        <taxon>Ignavibacteria</taxon>
        <taxon>Ignavibacteriales</taxon>
        <taxon>Ignavibacteriaceae</taxon>
        <taxon>Ignavibacterium</taxon>
    </lineage>
</organism>